<feature type="region of interest" description="Disordered" evidence="1">
    <location>
        <begin position="121"/>
        <end position="196"/>
    </location>
</feature>
<sequence length="298" mass="32858">MNWADRLEAWLGRAWDGRLQRRRGGLQPVLVARALEAEMLANKRVSILHTYVPNRYQVFLHPDDWAALRPIRRTLTVEMAEYLRDVADREHCAFVSPPRVEWVEASEGRKGQVRVEASFLEPEAAPEPAPPLDGPPEEPGEEPGDEVPNALFEGAPAGEVEPRGEEGAGLAEADEPPPMEGTRRFRATPEPSAGPRGRLVVVAGADRGTAFPLRRSEVVVGRASGEEPADVVLNDRAVSRRHARLVWRGGLWWLEDLGSTNGTYVNGDLIDSGWLQPGDRVEVGGSELLLEDEEPPRS</sequence>
<reference evidence="4" key="2">
    <citation type="journal article" date="2016" name="Int. J. Syst. Evol. Microbiol.">
        <title>Complete genome sequence and cell structure of Limnochorda pilosa, a Gram-negative spore-former within the phylum Firmicutes.</title>
        <authorList>
            <person name="Watanabe M."/>
            <person name="Kojima H."/>
            <person name="Fukui M."/>
        </authorList>
    </citation>
    <scope>NUCLEOTIDE SEQUENCE [LARGE SCALE GENOMIC DNA]</scope>
    <source>
        <strain evidence="4">HC45</strain>
    </source>
</reference>
<dbReference type="InterPro" id="IPR008984">
    <property type="entry name" value="SMAD_FHA_dom_sf"/>
</dbReference>
<dbReference type="InterPro" id="IPR042287">
    <property type="entry name" value="FhaA_N_sf"/>
</dbReference>
<dbReference type="STRING" id="1555112.LIP_1595"/>
<dbReference type="PANTHER" id="PTHR23308">
    <property type="entry name" value="NUCLEAR INHIBITOR OF PROTEIN PHOSPHATASE-1"/>
    <property type="match status" value="1"/>
</dbReference>
<dbReference type="KEGG" id="lpil:LIP_1595"/>
<evidence type="ECO:0000313" key="4">
    <source>
        <dbReference type="Proteomes" id="UP000065807"/>
    </source>
</evidence>
<dbReference type="EMBL" id="AP014924">
    <property type="protein sequence ID" value="BAS27441.1"/>
    <property type="molecule type" value="Genomic_DNA"/>
</dbReference>
<name>A0A0K2SJZ7_LIMPI</name>
<dbReference type="Pfam" id="PF00498">
    <property type="entry name" value="FHA"/>
    <property type="match status" value="1"/>
</dbReference>
<dbReference type="Proteomes" id="UP000065807">
    <property type="component" value="Chromosome"/>
</dbReference>
<feature type="compositionally biased region" description="Pro residues" evidence="1">
    <location>
        <begin position="125"/>
        <end position="134"/>
    </location>
</feature>
<organism evidence="3 4">
    <name type="scientific">Limnochorda pilosa</name>
    <dbReference type="NCBI Taxonomy" id="1555112"/>
    <lineage>
        <taxon>Bacteria</taxon>
        <taxon>Bacillati</taxon>
        <taxon>Bacillota</taxon>
        <taxon>Limnochordia</taxon>
        <taxon>Limnochordales</taxon>
        <taxon>Limnochordaceae</taxon>
        <taxon>Limnochorda</taxon>
    </lineage>
</organism>
<dbReference type="Gene3D" id="2.60.200.20">
    <property type="match status" value="1"/>
</dbReference>
<dbReference type="Pfam" id="PF12401">
    <property type="entry name" value="FhaA_N"/>
    <property type="match status" value="1"/>
</dbReference>
<feature type="compositionally biased region" description="Acidic residues" evidence="1">
    <location>
        <begin position="135"/>
        <end position="145"/>
    </location>
</feature>
<protein>
    <recommendedName>
        <fullName evidence="2">FHA domain-containing protein</fullName>
    </recommendedName>
</protein>
<gene>
    <name evidence="3" type="ORF">LIP_1595</name>
</gene>
<dbReference type="CDD" id="cd00060">
    <property type="entry name" value="FHA"/>
    <property type="match status" value="1"/>
</dbReference>
<proteinExistence type="predicted"/>
<feature type="domain" description="FHA" evidence="2">
    <location>
        <begin position="218"/>
        <end position="270"/>
    </location>
</feature>
<dbReference type="Gene3D" id="3.30.2320.60">
    <property type="entry name" value="FhaA, phosphopeptide-binding domain (DUF3662)"/>
    <property type="match status" value="1"/>
</dbReference>
<dbReference type="SUPFAM" id="SSF49879">
    <property type="entry name" value="SMAD/FHA domain"/>
    <property type="match status" value="1"/>
</dbReference>
<keyword evidence="4" id="KW-1185">Reference proteome</keyword>
<dbReference type="InterPro" id="IPR050923">
    <property type="entry name" value="Cell_Proc_Reg/RNA_Proc"/>
</dbReference>
<evidence type="ECO:0000313" key="3">
    <source>
        <dbReference type="EMBL" id="BAS27441.1"/>
    </source>
</evidence>
<dbReference type="PROSITE" id="PS50006">
    <property type="entry name" value="FHA_DOMAIN"/>
    <property type="match status" value="1"/>
</dbReference>
<dbReference type="RefSeq" id="WP_068136296.1">
    <property type="nucleotide sequence ID" value="NZ_AP014924.1"/>
</dbReference>
<reference evidence="4" key="1">
    <citation type="submission" date="2015-07" db="EMBL/GenBank/DDBJ databases">
        <title>Complete genome sequence and phylogenetic analysis of Limnochorda pilosa.</title>
        <authorList>
            <person name="Watanabe M."/>
            <person name="Kojima H."/>
            <person name="Fukui M."/>
        </authorList>
    </citation>
    <scope>NUCLEOTIDE SEQUENCE [LARGE SCALE GENOMIC DNA]</scope>
    <source>
        <strain evidence="4">HC45</strain>
    </source>
</reference>
<dbReference type="InterPro" id="IPR000253">
    <property type="entry name" value="FHA_dom"/>
</dbReference>
<accession>A0A0K2SJZ7</accession>
<evidence type="ECO:0000256" key="1">
    <source>
        <dbReference type="SAM" id="MobiDB-lite"/>
    </source>
</evidence>
<dbReference type="InterPro" id="IPR022128">
    <property type="entry name" value="FhaA_N"/>
</dbReference>
<dbReference type="AlphaFoldDB" id="A0A0K2SJZ7"/>
<evidence type="ECO:0000259" key="2">
    <source>
        <dbReference type="PROSITE" id="PS50006"/>
    </source>
</evidence>
<dbReference type="SMART" id="SM00240">
    <property type="entry name" value="FHA"/>
    <property type="match status" value="1"/>
</dbReference>
<dbReference type="OrthoDB" id="9816434at2"/>